<comment type="caution">
    <text evidence="3">The sequence shown here is derived from an EMBL/GenBank/DDBJ whole genome shotgun (WGS) entry which is preliminary data.</text>
</comment>
<reference evidence="3 4" key="1">
    <citation type="submission" date="2024-04" db="EMBL/GenBank/DDBJ databases">
        <title>Novel species of the genus Ideonella isolated from streams.</title>
        <authorList>
            <person name="Lu H."/>
        </authorList>
    </citation>
    <scope>NUCLEOTIDE SEQUENCE [LARGE SCALE GENOMIC DNA]</scope>
    <source>
        <strain evidence="3 4">DXS29W</strain>
    </source>
</reference>
<sequence length="243" mass="25932">MATSTDIGSRGLGRMNPTSLHDDDGDDYVRVATCGTPTEAHLLQGMLQSHGIAAIVPDANFIQADTWMTQAVGGVRVLVRRGGMEAARTVIADFDAGAFELDGDGPPPVSVAPLTAPVFSPDRIALLSLVLTPAFGAMLQWANSMSSGSPGDRRRDAAWLVFLGVLTALAVWGAHRIQPGPWVVIRASWAMSFVTVVWYFVVLQPLSKALLTSHGRHYPKRPVRVPALVTLVIAWGLGWAISG</sequence>
<dbReference type="SUPFAM" id="SSF54913">
    <property type="entry name" value="GlnB-like"/>
    <property type="match status" value="1"/>
</dbReference>
<dbReference type="Proteomes" id="UP001371218">
    <property type="component" value="Unassembled WGS sequence"/>
</dbReference>
<organism evidence="3 4">
    <name type="scientific">Ideonella lacteola</name>
    <dbReference type="NCBI Taxonomy" id="2984193"/>
    <lineage>
        <taxon>Bacteria</taxon>
        <taxon>Pseudomonadati</taxon>
        <taxon>Pseudomonadota</taxon>
        <taxon>Betaproteobacteria</taxon>
        <taxon>Burkholderiales</taxon>
        <taxon>Sphaerotilaceae</taxon>
        <taxon>Ideonella</taxon>
    </lineage>
</organism>
<accession>A0ABU9BNB3</accession>
<keyword evidence="4" id="KW-1185">Reference proteome</keyword>
<keyword evidence="2" id="KW-1133">Transmembrane helix</keyword>
<dbReference type="EMBL" id="JBBUTG010000005">
    <property type="protein sequence ID" value="MEK8031450.1"/>
    <property type="molecule type" value="Genomic_DNA"/>
</dbReference>
<dbReference type="Gene3D" id="3.30.70.790">
    <property type="entry name" value="UreE, C-terminal domain"/>
    <property type="match status" value="1"/>
</dbReference>
<keyword evidence="2" id="KW-0472">Membrane</keyword>
<evidence type="ECO:0000313" key="3">
    <source>
        <dbReference type="EMBL" id="MEK8031450.1"/>
    </source>
</evidence>
<name>A0ABU9BNB3_9BURK</name>
<feature type="transmembrane region" description="Helical" evidence="2">
    <location>
        <begin position="183"/>
        <end position="202"/>
    </location>
</feature>
<feature type="transmembrane region" description="Helical" evidence="2">
    <location>
        <begin position="157"/>
        <end position="177"/>
    </location>
</feature>
<evidence type="ECO:0000256" key="1">
    <source>
        <dbReference type="SAM" id="MobiDB-lite"/>
    </source>
</evidence>
<feature type="transmembrane region" description="Helical" evidence="2">
    <location>
        <begin position="124"/>
        <end position="145"/>
    </location>
</feature>
<keyword evidence="2" id="KW-0812">Transmembrane</keyword>
<evidence type="ECO:0000313" key="4">
    <source>
        <dbReference type="Proteomes" id="UP001371218"/>
    </source>
</evidence>
<protein>
    <recommendedName>
        <fullName evidence="5">DUF2007 domain-containing protein</fullName>
    </recommendedName>
</protein>
<dbReference type="RefSeq" id="WP_341425828.1">
    <property type="nucleotide sequence ID" value="NZ_JBBUTG010000005.1"/>
</dbReference>
<gene>
    <name evidence="3" type="ORF">AACH06_11530</name>
</gene>
<proteinExistence type="predicted"/>
<feature type="transmembrane region" description="Helical" evidence="2">
    <location>
        <begin position="223"/>
        <end position="241"/>
    </location>
</feature>
<evidence type="ECO:0008006" key="5">
    <source>
        <dbReference type="Google" id="ProtNLM"/>
    </source>
</evidence>
<dbReference type="InterPro" id="IPR011322">
    <property type="entry name" value="N-reg_PII-like_a/b"/>
</dbReference>
<feature type="region of interest" description="Disordered" evidence="1">
    <location>
        <begin position="1"/>
        <end position="25"/>
    </location>
</feature>
<evidence type="ECO:0000256" key="2">
    <source>
        <dbReference type="SAM" id="Phobius"/>
    </source>
</evidence>